<dbReference type="OrthoDB" id="5650840at2"/>
<dbReference type="GO" id="GO:0003810">
    <property type="term" value="F:protein-glutamine gamma-glutamyltransferase activity"/>
    <property type="evidence" value="ECO:0007669"/>
    <property type="project" value="InterPro"/>
</dbReference>
<evidence type="ECO:0000256" key="3">
    <source>
        <dbReference type="SAM" id="Coils"/>
    </source>
</evidence>
<keyword evidence="3" id="KW-0175">Coiled coil</keyword>
<evidence type="ECO:0000256" key="2">
    <source>
        <dbReference type="ARBA" id="ARBA00022969"/>
    </source>
</evidence>
<evidence type="ECO:0000256" key="1">
    <source>
        <dbReference type="ARBA" id="ARBA00022679"/>
    </source>
</evidence>
<organism evidence="4 5">
    <name type="scientific">Sorangium cellulosum (strain So ce56)</name>
    <name type="common">Polyangium cellulosum (strain So ce56)</name>
    <dbReference type="NCBI Taxonomy" id="448385"/>
    <lineage>
        <taxon>Bacteria</taxon>
        <taxon>Pseudomonadati</taxon>
        <taxon>Myxococcota</taxon>
        <taxon>Polyangia</taxon>
        <taxon>Polyangiales</taxon>
        <taxon>Polyangiaceae</taxon>
        <taxon>Sorangium</taxon>
    </lineage>
</organism>
<accession>A9GYJ4</accession>
<dbReference type="InterPro" id="IPR020916">
    <property type="entry name" value="Gln_gamma-glutamylTfrase_bac"/>
</dbReference>
<name>A9GYJ4_SORC5</name>
<dbReference type="GO" id="GO:0030435">
    <property type="term" value="P:sporulation resulting in formation of a cellular spore"/>
    <property type="evidence" value="ECO:0007669"/>
    <property type="project" value="UniProtKB-KW"/>
</dbReference>
<gene>
    <name evidence="4" type="ordered locus">sce7080</name>
</gene>
<sequence length="390" mass="44316">MPLNVTLLLRAAARCQRRIGRIDEELVRLDHTTAPPGNTDWPTERQHIRRVLNKARKLQNERRILLRRLAKVEEGQIPPQHAGRARLYRRNLLMGLARNYARSKPMQGRAHDLVDIVGTCVTEHREALFGQWMITSLRELNTARRSGQARRFIYANEWDGGVYRFPERSWMADAPVDDGHPAHSVTMNFANTDDFSPSAALEDLFTWDAHPIAIECMSALHICFLRAFMKTVGTAALDTVTEDIVQVASGDEGSVSKLRVALEVDSVDQLRPGDWVYFYNHPDYVKRHRDSSFATWQGANAVYLGNVGGEPRFTTFDSQDPAWTEAEFVAFLLQEYNRKPGGPNGGQLANRFPQLASSDDVPGLRCPNPEQRGRISPVYRIDVKELARWR</sequence>
<dbReference type="EMBL" id="AM746676">
    <property type="protein sequence ID" value="CAN97249.1"/>
    <property type="molecule type" value="Genomic_DNA"/>
</dbReference>
<keyword evidence="2" id="KW-0749">Sporulation</keyword>
<feature type="coiled-coil region" evidence="3">
    <location>
        <begin position="48"/>
        <end position="75"/>
    </location>
</feature>
<protein>
    <submittedName>
        <fullName evidence="4">Uncharacterized protein</fullName>
    </submittedName>
</protein>
<dbReference type="RefSeq" id="WP_012239688.1">
    <property type="nucleotide sequence ID" value="NC_010162.1"/>
</dbReference>
<proteinExistence type="predicted"/>
<reference evidence="4 5" key="1">
    <citation type="journal article" date="2007" name="Nat. Biotechnol.">
        <title>Complete genome sequence of the myxobacterium Sorangium cellulosum.</title>
        <authorList>
            <person name="Schneiker S."/>
            <person name="Perlova O."/>
            <person name="Kaiser O."/>
            <person name="Gerth K."/>
            <person name="Alici A."/>
            <person name="Altmeyer M.O."/>
            <person name="Bartels D."/>
            <person name="Bekel T."/>
            <person name="Beyer S."/>
            <person name="Bode E."/>
            <person name="Bode H.B."/>
            <person name="Bolten C.J."/>
            <person name="Choudhuri J.V."/>
            <person name="Doss S."/>
            <person name="Elnakady Y.A."/>
            <person name="Frank B."/>
            <person name="Gaigalat L."/>
            <person name="Goesmann A."/>
            <person name="Groeger C."/>
            <person name="Gross F."/>
            <person name="Jelsbak L."/>
            <person name="Jelsbak L."/>
            <person name="Kalinowski J."/>
            <person name="Kegler C."/>
            <person name="Knauber T."/>
            <person name="Konietzny S."/>
            <person name="Kopp M."/>
            <person name="Krause L."/>
            <person name="Krug D."/>
            <person name="Linke B."/>
            <person name="Mahmud T."/>
            <person name="Martinez-Arias R."/>
            <person name="McHardy A.C."/>
            <person name="Merai M."/>
            <person name="Meyer F."/>
            <person name="Mormann S."/>
            <person name="Munoz-Dorado J."/>
            <person name="Perez J."/>
            <person name="Pradella S."/>
            <person name="Rachid S."/>
            <person name="Raddatz G."/>
            <person name="Rosenau F."/>
            <person name="Rueckert C."/>
            <person name="Sasse F."/>
            <person name="Scharfe M."/>
            <person name="Schuster S.C."/>
            <person name="Suen G."/>
            <person name="Treuner-Lange A."/>
            <person name="Velicer G.J."/>
            <person name="Vorholter F.-J."/>
            <person name="Weissman K.J."/>
            <person name="Welch R.D."/>
            <person name="Wenzel S.C."/>
            <person name="Whitworth D.E."/>
            <person name="Wilhelm S."/>
            <person name="Wittmann C."/>
            <person name="Bloecker H."/>
            <person name="Puehler A."/>
            <person name="Mueller R."/>
        </authorList>
    </citation>
    <scope>NUCLEOTIDE SEQUENCE [LARGE SCALE GENOMIC DNA]</scope>
    <source>
        <strain evidence="5">So ce56</strain>
    </source>
</reference>
<evidence type="ECO:0000313" key="5">
    <source>
        <dbReference type="Proteomes" id="UP000002139"/>
    </source>
</evidence>
<dbReference type="HOGENOM" id="CLU_707689_0_0_7"/>
<keyword evidence="5" id="KW-1185">Reference proteome</keyword>
<dbReference type="AlphaFoldDB" id="A9GYJ4"/>
<dbReference type="KEGG" id="scl:sce7080"/>
<dbReference type="Proteomes" id="UP000002139">
    <property type="component" value="Chromosome"/>
</dbReference>
<keyword evidence="1" id="KW-0808">Transferase</keyword>
<evidence type="ECO:0000313" key="4">
    <source>
        <dbReference type="EMBL" id="CAN97249.1"/>
    </source>
</evidence>
<dbReference type="Pfam" id="PF20085">
    <property type="entry name" value="TGL"/>
    <property type="match status" value="1"/>
</dbReference>